<dbReference type="Proteomes" id="UP001272137">
    <property type="component" value="Unassembled WGS sequence"/>
</dbReference>
<gene>
    <name evidence="1" type="ORF">C7S16_5934</name>
</gene>
<proteinExistence type="predicted"/>
<protein>
    <submittedName>
        <fullName evidence="1">Uncharacterized protein</fullName>
    </submittedName>
</protein>
<comment type="caution">
    <text evidence="1">The sequence shown here is derived from an EMBL/GenBank/DDBJ whole genome shotgun (WGS) entry which is preliminary data.</text>
</comment>
<evidence type="ECO:0000313" key="1">
    <source>
        <dbReference type="EMBL" id="MDW9253074.1"/>
    </source>
</evidence>
<name>A0AAW9CZ97_BURTH</name>
<organism evidence="1 2">
    <name type="scientific">Burkholderia thailandensis</name>
    <dbReference type="NCBI Taxonomy" id="57975"/>
    <lineage>
        <taxon>Bacteria</taxon>
        <taxon>Pseudomonadati</taxon>
        <taxon>Pseudomonadota</taxon>
        <taxon>Betaproteobacteria</taxon>
        <taxon>Burkholderiales</taxon>
        <taxon>Burkholderiaceae</taxon>
        <taxon>Burkholderia</taxon>
        <taxon>pseudomallei group</taxon>
    </lineage>
</organism>
<evidence type="ECO:0000313" key="2">
    <source>
        <dbReference type="Proteomes" id="UP001272137"/>
    </source>
</evidence>
<reference evidence="1" key="1">
    <citation type="submission" date="2018-08" db="EMBL/GenBank/DDBJ databases">
        <title>Identification of Burkholderia cepacia strains that express a Burkholderia pseudomallei-like capsular polysaccharide.</title>
        <authorList>
            <person name="Burtnick M.N."/>
            <person name="Vongsouvath M."/>
            <person name="Newton P."/>
            <person name="Wuthiekanun V."/>
            <person name="Limmathurotsakul D."/>
            <person name="Brett P.J."/>
            <person name="Chantratita N."/>
            <person name="Dance D.A."/>
        </authorList>
    </citation>
    <scope>NUCLEOTIDE SEQUENCE</scope>
    <source>
        <strain evidence="1">SBXCC001</strain>
    </source>
</reference>
<dbReference type="AlphaFoldDB" id="A0AAW9CZ97"/>
<dbReference type="EMBL" id="QXCT01000001">
    <property type="protein sequence ID" value="MDW9253074.1"/>
    <property type="molecule type" value="Genomic_DNA"/>
</dbReference>
<sequence length="37" mass="4207">MSAERVRRARSGVRWPHASPARTVEINPPCCTVFRIV</sequence>
<accession>A0AAW9CZ97</accession>